<dbReference type="Proteomes" id="UP001381693">
    <property type="component" value="Unassembled WGS sequence"/>
</dbReference>
<reference evidence="2 3" key="1">
    <citation type="submission" date="2023-11" db="EMBL/GenBank/DDBJ databases">
        <title>Halocaridina rubra genome assembly.</title>
        <authorList>
            <person name="Smith C."/>
        </authorList>
    </citation>
    <scope>NUCLEOTIDE SEQUENCE [LARGE SCALE GENOMIC DNA]</scope>
    <source>
        <strain evidence="2">EP-1</strain>
        <tissue evidence="2">Whole</tissue>
    </source>
</reference>
<comment type="caution">
    <text evidence="2">The sequence shown here is derived from an EMBL/GenBank/DDBJ whole genome shotgun (WGS) entry which is preliminary data.</text>
</comment>
<protein>
    <submittedName>
        <fullName evidence="2">Uncharacterized protein</fullName>
    </submittedName>
</protein>
<feature type="non-terminal residue" evidence="2">
    <location>
        <position position="1"/>
    </location>
</feature>
<keyword evidence="3" id="KW-1185">Reference proteome</keyword>
<dbReference type="AlphaFoldDB" id="A0AAN9A7F1"/>
<feature type="transmembrane region" description="Helical" evidence="1">
    <location>
        <begin position="6"/>
        <end position="32"/>
    </location>
</feature>
<evidence type="ECO:0000313" key="3">
    <source>
        <dbReference type="Proteomes" id="UP001381693"/>
    </source>
</evidence>
<keyword evidence="1" id="KW-0812">Transmembrane</keyword>
<dbReference type="EMBL" id="JAXCGZ010011397">
    <property type="protein sequence ID" value="KAK7074980.1"/>
    <property type="molecule type" value="Genomic_DNA"/>
</dbReference>
<feature type="non-terminal residue" evidence="2">
    <location>
        <position position="114"/>
    </location>
</feature>
<keyword evidence="1" id="KW-0472">Membrane</keyword>
<sequence length="114" mass="12347">PARVSVGLLVASGVMMLYMLRVNLSVAIVAMVHIPSTSSPNGAFEEDKAYCQEVNTTAASSDGTSIPPTREMFRNSSLLHIDEEHNEYSDKLILTGAQKGVVLGAFFYGYVFTN</sequence>
<keyword evidence="1" id="KW-1133">Transmembrane helix</keyword>
<accession>A0AAN9A7F1</accession>
<gene>
    <name evidence="2" type="ORF">SK128_016765</name>
</gene>
<proteinExistence type="predicted"/>
<organism evidence="2 3">
    <name type="scientific">Halocaridina rubra</name>
    <name type="common">Hawaiian red shrimp</name>
    <dbReference type="NCBI Taxonomy" id="373956"/>
    <lineage>
        <taxon>Eukaryota</taxon>
        <taxon>Metazoa</taxon>
        <taxon>Ecdysozoa</taxon>
        <taxon>Arthropoda</taxon>
        <taxon>Crustacea</taxon>
        <taxon>Multicrustacea</taxon>
        <taxon>Malacostraca</taxon>
        <taxon>Eumalacostraca</taxon>
        <taxon>Eucarida</taxon>
        <taxon>Decapoda</taxon>
        <taxon>Pleocyemata</taxon>
        <taxon>Caridea</taxon>
        <taxon>Atyoidea</taxon>
        <taxon>Atyidae</taxon>
        <taxon>Halocaridina</taxon>
    </lineage>
</organism>
<evidence type="ECO:0000313" key="2">
    <source>
        <dbReference type="EMBL" id="KAK7074980.1"/>
    </source>
</evidence>
<name>A0AAN9A7F1_HALRR</name>
<evidence type="ECO:0000256" key="1">
    <source>
        <dbReference type="SAM" id="Phobius"/>
    </source>
</evidence>